<dbReference type="STRING" id="5098.A0A507QRX2"/>
<feature type="transmembrane region" description="Helical" evidence="2">
    <location>
        <begin position="127"/>
        <end position="145"/>
    </location>
</feature>
<dbReference type="Proteomes" id="UP000319663">
    <property type="component" value="Unassembled WGS sequence"/>
</dbReference>
<evidence type="ECO:0000313" key="3">
    <source>
        <dbReference type="EMBL" id="TQB70431.1"/>
    </source>
</evidence>
<dbReference type="EMBL" id="VIFY01000108">
    <property type="protein sequence ID" value="TQB70431.1"/>
    <property type="molecule type" value="Genomic_DNA"/>
</dbReference>
<gene>
    <name evidence="3" type="ORF">MPDQ_000459</name>
</gene>
<dbReference type="OrthoDB" id="5421757at2759"/>
<proteinExistence type="predicted"/>
<dbReference type="AlphaFoldDB" id="A0A507QRX2"/>
<reference evidence="3 4" key="1">
    <citation type="submission" date="2019-06" db="EMBL/GenBank/DDBJ databases">
        <title>Wine fermentation using esterase from Monascus purpureus.</title>
        <authorList>
            <person name="Geng C."/>
            <person name="Zhang Y."/>
        </authorList>
    </citation>
    <scope>NUCLEOTIDE SEQUENCE [LARGE SCALE GENOMIC DNA]</scope>
    <source>
        <strain evidence="3">HQ1</strain>
    </source>
</reference>
<keyword evidence="4" id="KW-1185">Reference proteome</keyword>
<evidence type="ECO:0000256" key="2">
    <source>
        <dbReference type="SAM" id="Phobius"/>
    </source>
</evidence>
<comment type="caution">
    <text evidence="3">The sequence shown here is derived from an EMBL/GenBank/DDBJ whole genome shotgun (WGS) entry which is preliminary data.</text>
</comment>
<keyword evidence="2" id="KW-1133">Transmembrane helix</keyword>
<name>A0A507QRX2_MONPU</name>
<organism evidence="3 4">
    <name type="scientific">Monascus purpureus</name>
    <name type="common">Red mold</name>
    <name type="synonym">Monascus anka</name>
    <dbReference type="NCBI Taxonomy" id="5098"/>
    <lineage>
        <taxon>Eukaryota</taxon>
        <taxon>Fungi</taxon>
        <taxon>Dikarya</taxon>
        <taxon>Ascomycota</taxon>
        <taxon>Pezizomycotina</taxon>
        <taxon>Eurotiomycetes</taxon>
        <taxon>Eurotiomycetidae</taxon>
        <taxon>Eurotiales</taxon>
        <taxon>Aspergillaceae</taxon>
        <taxon>Monascus</taxon>
    </lineage>
</organism>
<sequence length="344" mass="39030">MAKSAKKSAGKKSSTTTASRPKSGPPPFTKASDSLQSFLEPLSTEEIYLIHIDSNTVDLKTKTFIVPVVINVLITAVIALRAYMGFYIYPPMLATLLGLSTSTAVDPSVTSMGQTVNIIVQRTANLLFDYLLVTIFLAWPVRFVLGPVKWRRAVGFRDREIIVRRSQGGWSQNLVRNSWIRDDEEARNKVVAAMTPDRIQKTGYLLVDADWDLDYDAMIRAHEMVDRTRKGQGVPLDEFRTAILVNTDTNGWLIWHIRDGFGANSQREQILAFKDKLTEMGKEDLFFRWVEIIQYESTRPGGFTPERQYAAMNQAKKLFEDNDVDFSRFWREVGGMNGLPGFEE</sequence>
<evidence type="ECO:0000313" key="4">
    <source>
        <dbReference type="Proteomes" id="UP000319663"/>
    </source>
</evidence>
<protein>
    <submittedName>
        <fullName evidence="3">Uncharacterized protein</fullName>
    </submittedName>
</protein>
<feature type="transmembrane region" description="Helical" evidence="2">
    <location>
        <begin position="64"/>
        <end position="89"/>
    </location>
</feature>
<accession>A0A507QRX2</accession>
<keyword evidence="2" id="KW-0812">Transmembrane</keyword>
<feature type="region of interest" description="Disordered" evidence="1">
    <location>
        <begin position="1"/>
        <end position="29"/>
    </location>
</feature>
<feature type="compositionally biased region" description="Basic residues" evidence="1">
    <location>
        <begin position="1"/>
        <end position="10"/>
    </location>
</feature>
<keyword evidence="2" id="KW-0472">Membrane</keyword>
<evidence type="ECO:0000256" key="1">
    <source>
        <dbReference type="SAM" id="MobiDB-lite"/>
    </source>
</evidence>